<dbReference type="GO" id="GO:0042797">
    <property type="term" value="P:tRNA transcription by RNA polymerase III"/>
    <property type="evidence" value="ECO:0007669"/>
    <property type="project" value="TreeGrafter"/>
</dbReference>
<dbReference type="InterPro" id="IPR014381">
    <property type="entry name" value="Arch_Rpo5/euc_Rpb5"/>
</dbReference>
<dbReference type="NCBIfam" id="NF007129">
    <property type="entry name" value="PRK09570.1"/>
    <property type="match status" value="1"/>
</dbReference>
<dbReference type="GO" id="GO:0005737">
    <property type="term" value="C:cytoplasm"/>
    <property type="evidence" value="ECO:0007669"/>
    <property type="project" value="UniProtKB-SubCell"/>
</dbReference>
<dbReference type="HAMAP" id="MF_00025">
    <property type="entry name" value="RNApol_Rpo5_RPB5"/>
    <property type="match status" value="1"/>
</dbReference>
<comment type="subunit">
    <text evidence="2">Part of the RNA polymerase complex.</text>
</comment>
<dbReference type="EC" id="2.7.7.6" evidence="2"/>
<keyword evidence="2" id="KW-0548">Nucleotidyltransferase</keyword>
<proteinExistence type="inferred from homology"/>
<dbReference type="AlphaFoldDB" id="A0A654LZC1"/>
<comment type="function">
    <text evidence="2">DNA-dependent RNA polymerase (RNAP) catalyzes the transcription of DNA into RNA using the four ribonucleoside triphosphates as substrates.</text>
</comment>
<comment type="subcellular location">
    <subcellularLocation>
        <location evidence="2">Cytoplasm</location>
    </subcellularLocation>
</comment>
<keyword evidence="1 2" id="KW-0804">Transcription</keyword>
<dbReference type="SUPFAM" id="SSF55287">
    <property type="entry name" value="RPB5-like RNA polymerase subunit"/>
    <property type="match status" value="1"/>
</dbReference>
<comment type="catalytic activity">
    <reaction evidence="2">
        <text>RNA(n) + a ribonucleoside 5'-triphosphate = RNA(n+1) + diphosphate</text>
        <dbReference type="Rhea" id="RHEA:21248"/>
        <dbReference type="Rhea" id="RHEA-COMP:14527"/>
        <dbReference type="Rhea" id="RHEA-COMP:17342"/>
        <dbReference type="ChEBI" id="CHEBI:33019"/>
        <dbReference type="ChEBI" id="CHEBI:61557"/>
        <dbReference type="ChEBI" id="CHEBI:140395"/>
        <dbReference type="EC" id="2.7.7.6"/>
    </reaction>
</comment>
<evidence type="ECO:0000313" key="4">
    <source>
        <dbReference type="EMBL" id="ALI36130.1"/>
    </source>
</evidence>
<organism evidence="4 5">
    <name type="scientific">Candidatus Nitrosocosmicus oleophilus</name>
    <dbReference type="NCBI Taxonomy" id="1353260"/>
    <lineage>
        <taxon>Archaea</taxon>
        <taxon>Nitrososphaerota</taxon>
        <taxon>Nitrososphaeria</taxon>
        <taxon>Nitrososphaerales</taxon>
        <taxon>Nitrososphaeraceae</taxon>
        <taxon>Candidatus Nitrosocosmicus</taxon>
    </lineage>
</organism>
<gene>
    <name evidence="2" type="primary">rpo5</name>
    <name evidence="2" type="synonym">rpoH</name>
    <name evidence="4" type="ORF">NMY3_01927</name>
</gene>
<keyword evidence="2 4" id="KW-0240">DNA-directed RNA polymerase</keyword>
<reference evidence="5" key="1">
    <citation type="submission" date="2015-10" db="EMBL/GenBank/DDBJ databases">
        <title>Niche specialization of a soil ammonia-oxidizing archaeon, Candidatus Nitrosocosmicus oleophilus.</title>
        <authorList>
            <person name="Jung M.-Y."/>
            <person name="Rhee S.-K."/>
        </authorList>
    </citation>
    <scope>NUCLEOTIDE SEQUENCE [LARGE SCALE GENOMIC DNA]</scope>
    <source>
        <strain evidence="5">MY3</strain>
    </source>
</reference>
<name>A0A654LZC1_9ARCH</name>
<dbReference type="GO" id="GO:0003677">
    <property type="term" value="F:DNA binding"/>
    <property type="evidence" value="ECO:0007669"/>
    <property type="project" value="InterPro"/>
</dbReference>
<dbReference type="Gene3D" id="3.90.940.20">
    <property type="entry name" value="RPB5-like RNA polymerase subunit"/>
    <property type="match status" value="1"/>
</dbReference>
<sequence>MVWRICTLSAEKKEIRIVDHIYQPKHEILTKDEAELVFKKFNSKPSQFPYMMSSDKGIQGLEAQPGDVIKITRKSSTAGESVYYRYVVEG</sequence>
<comment type="similarity">
    <text evidence="2">Belongs to the archaeal Rpo5/eukaryotic RPB5 RNA polymerase subunit family.</text>
</comment>
<keyword evidence="2" id="KW-0963">Cytoplasm</keyword>
<evidence type="ECO:0000259" key="3">
    <source>
        <dbReference type="Pfam" id="PF01191"/>
    </source>
</evidence>
<feature type="domain" description="RNA polymerase subunit H/Rpb5 C-terminal" evidence="3">
    <location>
        <begin position="16"/>
        <end position="87"/>
    </location>
</feature>
<accession>A0A654LZC1</accession>
<dbReference type="InterPro" id="IPR000783">
    <property type="entry name" value="RNA_pol_subH/Rpb5_C"/>
</dbReference>
<dbReference type="PANTHER" id="PTHR10535">
    <property type="entry name" value="DNA-DIRECTED RNA POLYMERASES I, II, AND III SUBUNIT RPABC1"/>
    <property type="match status" value="1"/>
</dbReference>
<evidence type="ECO:0000256" key="2">
    <source>
        <dbReference type="HAMAP-Rule" id="MF_00025"/>
    </source>
</evidence>
<dbReference type="Proteomes" id="UP000058925">
    <property type="component" value="Chromosome"/>
</dbReference>
<protein>
    <recommendedName>
        <fullName evidence="2">DNA-directed RNA polymerase subunit Rpo5</fullName>
        <ecNumber evidence="2">2.7.7.6</ecNumber>
    </recommendedName>
    <alternativeName>
        <fullName evidence="2">DNA-directed RNA polymerase subunit H</fullName>
    </alternativeName>
</protein>
<evidence type="ECO:0000313" key="5">
    <source>
        <dbReference type="Proteomes" id="UP000058925"/>
    </source>
</evidence>
<dbReference type="GO" id="GO:0006362">
    <property type="term" value="P:transcription elongation by RNA polymerase I"/>
    <property type="evidence" value="ECO:0007669"/>
    <property type="project" value="TreeGrafter"/>
</dbReference>
<dbReference type="EMBL" id="CP012850">
    <property type="protein sequence ID" value="ALI36130.1"/>
    <property type="molecule type" value="Genomic_DNA"/>
</dbReference>
<dbReference type="GO" id="GO:0006366">
    <property type="term" value="P:transcription by RNA polymerase II"/>
    <property type="evidence" value="ECO:0007669"/>
    <property type="project" value="TreeGrafter"/>
</dbReference>
<dbReference type="PANTHER" id="PTHR10535:SF0">
    <property type="entry name" value="DNA-DIRECTED RNA POLYMERASES I, II, AND III SUBUNIT RPABC1"/>
    <property type="match status" value="1"/>
</dbReference>
<evidence type="ECO:0000256" key="1">
    <source>
        <dbReference type="ARBA" id="ARBA00023163"/>
    </source>
</evidence>
<dbReference type="KEGG" id="taa:NMY3_01927"/>
<keyword evidence="5" id="KW-1185">Reference proteome</keyword>
<dbReference type="Pfam" id="PF01191">
    <property type="entry name" value="RNA_pol_Rpb5_C"/>
    <property type="match status" value="1"/>
</dbReference>
<keyword evidence="2" id="KW-0808">Transferase</keyword>
<dbReference type="GO" id="GO:0000428">
    <property type="term" value="C:DNA-directed RNA polymerase complex"/>
    <property type="evidence" value="ECO:0007669"/>
    <property type="project" value="UniProtKB-KW"/>
</dbReference>
<dbReference type="InterPro" id="IPR035913">
    <property type="entry name" value="RPB5-like_sf"/>
</dbReference>
<dbReference type="GO" id="GO:0003899">
    <property type="term" value="F:DNA-directed RNA polymerase activity"/>
    <property type="evidence" value="ECO:0007669"/>
    <property type="project" value="UniProtKB-UniRule"/>
</dbReference>